<dbReference type="CDD" id="cd06664">
    <property type="entry name" value="IscU_like"/>
    <property type="match status" value="1"/>
</dbReference>
<dbReference type="RefSeq" id="WP_380129804.1">
    <property type="nucleotide sequence ID" value="NZ_JBHSEG010000007.1"/>
</dbReference>
<dbReference type="Pfam" id="PF01592">
    <property type="entry name" value="NifU_N"/>
    <property type="match status" value="1"/>
</dbReference>
<evidence type="ECO:0000259" key="1">
    <source>
        <dbReference type="Pfam" id="PF01592"/>
    </source>
</evidence>
<dbReference type="InterPro" id="IPR002871">
    <property type="entry name" value="NIF_FeS_clus_asmbl_NifU_N"/>
</dbReference>
<evidence type="ECO:0000313" key="2">
    <source>
        <dbReference type="EMBL" id="MFC4454999.1"/>
    </source>
</evidence>
<dbReference type="NCBIfam" id="TIGR01994">
    <property type="entry name" value="SUF_scaf_2"/>
    <property type="match status" value="1"/>
</dbReference>
<comment type="caution">
    <text evidence="2">The sequence shown here is derived from an EMBL/GenBank/DDBJ whole genome shotgun (WGS) entry which is preliminary data.</text>
</comment>
<protein>
    <submittedName>
        <fullName evidence="2">Fe-S cluster assembly sulfur transfer protein SufU</fullName>
    </submittedName>
</protein>
<keyword evidence="3" id="KW-1185">Reference proteome</keyword>
<sequence>MLPESVAREIISSHQQRPRNRGELPGAPFAALDNPSCGDQVTVWAQREGEQLAAVHFEGRGCAISQASASLMTQALSGRTVADAQALAAHFRAMVMGEEAPDPALGDLQALQGVSRLHARRKCALLAWNALEQALAGPTPG</sequence>
<gene>
    <name evidence="2" type="primary">sufU</name>
    <name evidence="2" type="ORF">ACFO0P_14555</name>
</gene>
<dbReference type="Gene3D" id="3.90.1010.10">
    <property type="match status" value="1"/>
</dbReference>
<dbReference type="SUPFAM" id="SSF82649">
    <property type="entry name" value="SufE/NifU"/>
    <property type="match status" value="1"/>
</dbReference>
<proteinExistence type="predicted"/>
<dbReference type="PANTHER" id="PTHR10093">
    <property type="entry name" value="IRON-SULFUR CLUSTER ASSEMBLY ENZYME NIFU HOMOLOG"/>
    <property type="match status" value="1"/>
</dbReference>
<reference evidence="3" key="1">
    <citation type="journal article" date="2019" name="Int. J. Syst. Evol. Microbiol.">
        <title>The Global Catalogue of Microorganisms (GCM) 10K type strain sequencing project: providing services to taxonomists for standard genome sequencing and annotation.</title>
        <authorList>
            <consortium name="The Broad Institute Genomics Platform"/>
            <consortium name="The Broad Institute Genome Sequencing Center for Infectious Disease"/>
            <person name="Wu L."/>
            <person name="Ma J."/>
        </authorList>
    </citation>
    <scope>NUCLEOTIDE SEQUENCE [LARGE SCALE GENOMIC DNA]</scope>
    <source>
        <strain evidence="3">CCUG 39970</strain>
    </source>
</reference>
<accession>A0ABV8Y7T0</accession>
<name>A0ABV8Y7T0_9DEIO</name>
<organism evidence="2 3">
    <name type="scientific">Deinococcus sonorensis</name>
    <dbReference type="NCBI Taxonomy" id="309891"/>
    <lineage>
        <taxon>Bacteria</taxon>
        <taxon>Thermotogati</taxon>
        <taxon>Deinococcota</taxon>
        <taxon>Deinococci</taxon>
        <taxon>Deinococcales</taxon>
        <taxon>Deinococcaceae</taxon>
        <taxon>Deinococcus</taxon>
    </lineage>
</organism>
<evidence type="ECO:0000313" key="3">
    <source>
        <dbReference type="Proteomes" id="UP001595939"/>
    </source>
</evidence>
<feature type="domain" description="NIF system FeS cluster assembly NifU N-terminal" evidence="1">
    <location>
        <begin position="11"/>
        <end position="123"/>
    </location>
</feature>
<dbReference type="Proteomes" id="UP001595939">
    <property type="component" value="Unassembled WGS sequence"/>
</dbReference>
<dbReference type="EMBL" id="JBHSEG010000007">
    <property type="protein sequence ID" value="MFC4454999.1"/>
    <property type="molecule type" value="Genomic_DNA"/>
</dbReference>